<dbReference type="EMBL" id="JADILV010000072">
    <property type="protein sequence ID" value="MBO8484392.1"/>
    <property type="molecule type" value="Genomic_DNA"/>
</dbReference>
<evidence type="ECO:0000313" key="3">
    <source>
        <dbReference type="Proteomes" id="UP000725002"/>
    </source>
</evidence>
<gene>
    <name evidence="2" type="ORF">IAB75_09835</name>
</gene>
<feature type="region of interest" description="Disordered" evidence="1">
    <location>
        <begin position="1"/>
        <end position="27"/>
    </location>
</feature>
<dbReference type="AlphaFoldDB" id="A0A940DSV5"/>
<dbReference type="Proteomes" id="UP000725002">
    <property type="component" value="Unassembled WGS sequence"/>
</dbReference>
<feature type="region of interest" description="Disordered" evidence="1">
    <location>
        <begin position="248"/>
        <end position="271"/>
    </location>
</feature>
<reference evidence="2" key="1">
    <citation type="submission" date="2020-10" db="EMBL/GenBank/DDBJ databases">
        <authorList>
            <person name="Gilroy R."/>
        </authorList>
    </citation>
    <scope>NUCLEOTIDE SEQUENCE</scope>
    <source>
        <strain evidence="2">G3-8215</strain>
    </source>
</reference>
<proteinExistence type="predicted"/>
<comment type="caution">
    <text evidence="2">The sequence shown here is derived from an EMBL/GenBank/DDBJ whole genome shotgun (WGS) entry which is preliminary data.</text>
</comment>
<evidence type="ECO:0000313" key="2">
    <source>
        <dbReference type="EMBL" id="MBO8484392.1"/>
    </source>
</evidence>
<accession>A0A940DSV5</accession>
<name>A0A940DSV5_9BACT</name>
<evidence type="ECO:0000256" key="1">
    <source>
        <dbReference type="SAM" id="MobiDB-lite"/>
    </source>
</evidence>
<sequence length="721" mass="77568">MDSHYGQPDGSGITVRLATAGPDNSPDDVRGLVFSDGRLTETVEAEPAGGENTYRFDISGRSGIMYILSGASSIEGLDGIIAGKSTFEDLASVTGTAEEMTSCGTAMTGSLDLEKAGDVNTVSMTRSVARLDIAPAEDGVRIHGIRISGIAESGYLLPRTSGMAYPDDVPLTEYSKDHGDSPLENDAETLLYLVEQSGESASAEISAGFGGAMHTFSVRLPKSISRNTVYTIKVYGNGASLSVPVNGDGWEEGESAGSSPVPAGKVDTDNSVIPDGVRVNDGGDTVYVSHLKTSFTLSLLAEPGSKVVTDGSSDLVRIEQVPQGKSGLEKVAAVSVSSGMRMPGVSEDRINLDIVTDGTATGRVVLVFMRNPVGIGGHIKLDADGTCDFGKYIDGELGTFRIPADKMLRLEFGEDESPWMKAVETSEANPEPGTRVYRILGGWKPNDPLADGREQTGTIVISDKDGSGRESYTVKRRNLGLPVVKMGDTWWAKYNLRGNVKDFSDQITPDRDPAAHDRLADLLLYVPDTELYGLMGDQYQGGYLEGLELSYDGSSFYYDGMKSSGQNFGTMDPGTMAPDGYMIPDYDDFAFFSASDNYNIGGTGTRSFTNMAGEEISVTVSERTVSFLGQEYGTIAVYDFSHEGNHWVLYGPGHQWNTTPGNIARMNILLATYGDSGRSWCMEGYAEADRPGQNWMKFTSQNQTKTRTIRCIKSPVEYIYE</sequence>
<reference evidence="2" key="2">
    <citation type="journal article" date="2021" name="PeerJ">
        <title>Extensive microbial diversity within the chicken gut microbiome revealed by metagenomics and culture.</title>
        <authorList>
            <person name="Gilroy R."/>
            <person name="Ravi A."/>
            <person name="Getino M."/>
            <person name="Pursley I."/>
            <person name="Horton D.L."/>
            <person name="Alikhan N.F."/>
            <person name="Baker D."/>
            <person name="Gharbi K."/>
            <person name="Hall N."/>
            <person name="Watson M."/>
            <person name="Adriaenssens E.M."/>
            <person name="Foster-Nyarko E."/>
            <person name="Jarju S."/>
            <person name="Secka A."/>
            <person name="Antonio M."/>
            <person name="Oren A."/>
            <person name="Chaudhuri R.R."/>
            <person name="La Ragione R."/>
            <person name="Hildebrand F."/>
            <person name="Pallen M.J."/>
        </authorList>
    </citation>
    <scope>NUCLEOTIDE SEQUENCE</scope>
    <source>
        <strain evidence="2">G3-8215</strain>
    </source>
</reference>
<organism evidence="2 3">
    <name type="scientific">Candidatus Cryptobacteroides avicola</name>
    <dbReference type="NCBI Taxonomy" id="2840757"/>
    <lineage>
        <taxon>Bacteria</taxon>
        <taxon>Pseudomonadati</taxon>
        <taxon>Bacteroidota</taxon>
        <taxon>Bacteroidia</taxon>
        <taxon>Bacteroidales</taxon>
        <taxon>Candidatus Cryptobacteroides</taxon>
    </lineage>
</organism>
<protein>
    <submittedName>
        <fullName evidence="2">Uncharacterized protein</fullName>
    </submittedName>
</protein>